<evidence type="ECO:0000313" key="3">
    <source>
        <dbReference type="EMBL" id="KAF0712433.1"/>
    </source>
</evidence>
<dbReference type="Pfam" id="PF05699">
    <property type="entry name" value="Dimer_Tnp_hAT"/>
    <property type="match status" value="1"/>
</dbReference>
<evidence type="ECO:0000313" key="4">
    <source>
        <dbReference type="Proteomes" id="UP000478052"/>
    </source>
</evidence>
<dbReference type="GO" id="GO:0046983">
    <property type="term" value="F:protein dimerization activity"/>
    <property type="evidence" value="ECO:0007669"/>
    <property type="project" value="InterPro"/>
</dbReference>
<accession>A0A6G0VWM2</accession>
<dbReference type="InterPro" id="IPR012337">
    <property type="entry name" value="RNaseH-like_sf"/>
</dbReference>
<sequence>MPPRSSSQRHSSDQFLIISSHRVKQKNLNRLKLIPIIECILLCGRQEIGLRGLRDSGPIYFEGETGGDDKYTNEGNFSAILKFKANDLDYLKEHLSSNSRYKYTSPNIHNEIINISGNLIVGKLVQMVNSAECFSVLADETIDVSLKEQLTLCVRYVNGSEDSVKVHEKIHSLTGKDVASAILEGTITIGLNSCGIDCTKMVGQGYDGAANMSGKFKGVQTMIRNLYPSAIFVHFAAHSLNLAVSSTCEVQSVRNCMGIVGKMHNFFNSPKRNNVLLEAIINSDLNPSAKSLKRLCVTRWVERYTAINDFVELFPSIVDALEEILNKFNDISSVSDANLLLKSMDSEFLIALQVVKVMIFYGLPLCKCLQKSDIDLKEAVELAQCNISTLEHIRENIDKEFKLMFKEAEKMALILDINISVKKLNKRQQNQPNPFACVKSMNPEDYYKITIDIDSFIKIFLIHMNISEGQFQPILNVSKYEAFEEVVRFYLDSDTQIVIAELRIWQSKLKANTKNPKAAINALRLCTQSIFPNIYKLLKILYTIPVSTSTPERSFSCMKRLKTYLRNSMTENHLNGLTLLTLLAVHREILIDAKEVLDVMAQKSRKLDIIFIVII</sequence>
<evidence type="ECO:0000259" key="2">
    <source>
        <dbReference type="Pfam" id="PF14291"/>
    </source>
</evidence>
<dbReference type="AlphaFoldDB" id="A0A6G0VWM2"/>
<dbReference type="PANTHER" id="PTHR46289">
    <property type="entry name" value="52 KDA REPRESSOR OF THE INHIBITOR OF THE PROTEIN KINASE-LIKE PROTEIN-RELATED"/>
    <property type="match status" value="1"/>
</dbReference>
<gene>
    <name evidence="3" type="ORF">FWK35_00027400</name>
</gene>
<name>A0A6G0VWM2_APHCR</name>
<protein>
    <submittedName>
        <fullName evidence="3">Zinc finger MYM-type protein 1-like</fullName>
    </submittedName>
</protein>
<comment type="caution">
    <text evidence="3">The sequence shown here is derived from an EMBL/GenBank/DDBJ whole genome shotgun (WGS) entry which is preliminary data.</text>
</comment>
<proteinExistence type="predicted"/>
<dbReference type="Proteomes" id="UP000478052">
    <property type="component" value="Unassembled WGS sequence"/>
</dbReference>
<dbReference type="InterPro" id="IPR008906">
    <property type="entry name" value="HATC_C_dom"/>
</dbReference>
<dbReference type="InterPro" id="IPR025398">
    <property type="entry name" value="DUF4371"/>
</dbReference>
<dbReference type="Pfam" id="PF14291">
    <property type="entry name" value="DUF4371"/>
    <property type="match status" value="1"/>
</dbReference>
<organism evidence="3 4">
    <name type="scientific">Aphis craccivora</name>
    <name type="common">Cowpea aphid</name>
    <dbReference type="NCBI Taxonomy" id="307492"/>
    <lineage>
        <taxon>Eukaryota</taxon>
        <taxon>Metazoa</taxon>
        <taxon>Ecdysozoa</taxon>
        <taxon>Arthropoda</taxon>
        <taxon>Hexapoda</taxon>
        <taxon>Insecta</taxon>
        <taxon>Pterygota</taxon>
        <taxon>Neoptera</taxon>
        <taxon>Paraneoptera</taxon>
        <taxon>Hemiptera</taxon>
        <taxon>Sternorrhyncha</taxon>
        <taxon>Aphidomorpha</taxon>
        <taxon>Aphidoidea</taxon>
        <taxon>Aphididae</taxon>
        <taxon>Aphidini</taxon>
        <taxon>Aphis</taxon>
        <taxon>Aphis</taxon>
    </lineage>
</organism>
<feature type="domain" description="DUF4371" evidence="2">
    <location>
        <begin position="68"/>
        <end position="218"/>
    </location>
</feature>
<dbReference type="EMBL" id="VUJU01010924">
    <property type="protein sequence ID" value="KAF0712433.1"/>
    <property type="molecule type" value="Genomic_DNA"/>
</dbReference>
<dbReference type="PANTHER" id="PTHR46289:SF17">
    <property type="entry name" value="HAT C-TERMINAL DIMERISATION DOMAIN-CONTAINING PROTEIN"/>
    <property type="match status" value="1"/>
</dbReference>
<feature type="domain" description="HAT C-terminal dimerisation" evidence="1">
    <location>
        <begin position="528"/>
        <end position="580"/>
    </location>
</feature>
<evidence type="ECO:0000259" key="1">
    <source>
        <dbReference type="Pfam" id="PF05699"/>
    </source>
</evidence>
<dbReference type="InterPro" id="IPR052958">
    <property type="entry name" value="IFN-induced_PKR_regulator"/>
</dbReference>
<keyword evidence="4" id="KW-1185">Reference proteome</keyword>
<dbReference type="SUPFAM" id="SSF53098">
    <property type="entry name" value="Ribonuclease H-like"/>
    <property type="match status" value="1"/>
</dbReference>
<dbReference type="OrthoDB" id="6584407at2759"/>
<reference evidence="3 4" key="1">
    <citation type="submission" date="2019-08" db="EMBL/GenBank/DDBJ databases">
        <title>Whole genome of Aphis craccivora.</title>
        <authorList>
            <person name="Voronova N.V."/>
            <person name="Shulinski R.S."/>
            <person name="Bandarenka Y.V."/>
            <person name="Zhorov D.G."/>
            <person name="Warner D."/>
        </authorList>
    </citation>
    <scope>NUCLEOTIDE SEQUENCE [LARGE SCALE GENOMIC DNA]</scope>
    <source>
        <strain evidence="3">180601</strain>
        <tissue evidence="3">Whole Body</tissue>
    </source>
</reference>